<dbReference type="EMBL" id="BAABHA010000001">
    <property type="protein sequence ID" value="GAA4373432.1"/>
    <property type="molecule type" value="Genomic_DNA"/>
</dbReference>
<keyword evidence="2" id="KW-1185">Reference proteome</keyword>
<dbReference type="Proteomes" id="UP001500454">
    <property type="component" value="Unassembled WGS sequence"/>
</dbReference>
<comment type="caution">
    <text evidence="1">The sequence shown here is derived from an EMBL/GenBank/DDBJ whole genome shotgun (WGS) entry which is preliminary data.</text>
</comment>
<evidence type="ECO:0000313" key="2">
    <source>
        <dbReference type="Proteomes" id="UP001500454"/>
    </source>
</evidence>
<reference evidence="2" key="1">
    <citation type="journal article" date="2019" name="Int. J. Syst. Evol. Microbiol.">
        <title>The Global Catalogue of Microorganisms (GCM) 10K type strain sequencing project: providing services to taxonomists for standard genome sequencing and annotation.</title>
        <authorList>
            <consortium name="The Broad Institute Genomics Platform"/>
            <consortium name="The Broad Institute Genome Sequencing Center for Infectious Disease"/>
            <person name="Wu L."/>
            <person name="Ma J."/>
        </authorList>
    </citation>
    <scope>NUCLEOTIDE SEQUENCE [LARGE SCALE GENOMIC DNA]</scope>
    <source>
        <strain evidence="2">JCM 17924</strain>
    </source>
</reference>
<name>A0ABP8IU74_9BACT</name>
<proteinExistence type="predicted"/>
<accession>A0ABP8IU74</accession>
<organism evidence="1 2">
    <name type="scientific">Hymenobacter koreensis</name>
    <dbReference type="NCBI Taxonomy" id="1084523"/>
    <lineage>
        <taxon>Bacteria</taxon>
        <taxon>Pseudomonadati</taxon>
        <taxon>Bacteroidota</taxon>
        <taxon>Cytophagia</taxon>
        <taxon>Cytophagales</taxon>
        <taxon>Hymenobacteraceae</taxon>
        <taxon>Hymenobacter</taxon>
    </lineage>
</organism>
<sequence length="51" mass="5784">MLLLPIDEPEFDMFEEFISVPEFTGVPDDVLLLELIPVLPIEPLPECCVEP</sequence>
<gene>
    <name evidence="1" type="ORF">GCM10023186_04000</name>
</gene>
<evidence type="ECO:0000313" key="1">
    <source>
        <dbReference type="EMBL" id="GAA4373432.1"/>
    </source>
</evidence>
<protein>
    <submittedName>
        <fullName evidence="1">Uncharacterized protein</fullName>
    </submittedName>
</protein>